<dbReference type="InterPro" id="IPR005119">
    <property type="entry name" value="LysR_subst-bd"/>
</dbReference>
<dbReference type="SUPFAM" id="SSF46785">
    <property type="entry name" value="Winged helix' DNA-binding domain"/>
    <property type="match status" value="1"/>
</dbReference>
<reference evidence="6 7" key="1">
    <citation type="submission" date="2017-07" db="EMBL/GenBank/DDBJ databases">
        <title>Acidovorax KNDSW TSA 6 genome sequence and assembly.</title>
        <authorList>
            <person name="Mayilraj S."/>
        </authorList>
    </citation>
    <scope>NUCLEOTIDE SEQUENCE [LARGE SCALE GENOMIC DNA]</scope>
    <source>
        <strain evidence="6 7">KNDSW-TSA6</strain>
    </source>
</reference>
<dbReference type="InterPro" id="IPR036388">
    <property type="entry name" value="WH-like_DNA-bd_sf"/>
</dbReference>
<dbReference type="Proteomes" id="UP000215441">
    <property type="component" value="Unassembled WGS sequence"/>
</dbReference>
<dbReference type="PANTHER" id="PTHR30427">
    <property type="entry name" value="TRANSCRIPTIONAL ACTIVATOR PROTEIN LYSR"/>
    <property type="match status" value="1"/>
</dbReference>
<evidence type="ECO:0000313" key="6">
    <source>
        <dbReference type="EMBL" id="OYD49527.1"/>
    </source>
</evidence>
<protein>
    <submittedName>
        <fullName evidence="6">LysR family transcriptional regulator</fullName>
    </submittedName>
</protein>
<sequence>MKSLPAHDAKAVSTRQIEVFRTVMQLGSANRAAAALHVSQPAITQLLQQLESRAQLTLFDRPKGRLVPTPEAHALMEEIERVYEGLGAVQRKIVALQSHEDTVLRIGSLHAMAASIMPGVLAEFQRRYPRTRCLLMVDSSKVLREALFQGAVDLAFLGDEADTSGLVSSTFYELPAVCALPATHPLARKAVLDLVDLRDAPLIGLSATDPAQRRLEQAFSDAGITPRFVIETPYSATQCALVLAGAGLAITNSLVAAEHAPLGLRSIPITTGGVHFRALLAFQPRQAQSRAAQEFVSLCRQRLP</sequence>
<dbReference type="Pfam" id="PF00126">
    <property type="entry name" value="HTH_1"/>
    <property type="match status" value="1"/>
</dbReference>
<dbReference type="GO" id="GO:0010628">
    <property type="term" value="P:positive regulation of gene expression"/>
    <property type="evidence" value="ECO:0007669"/>
    <property type="project" value="TreeGrafter"/>
</dbReference>
<evidence type="ECO:0000256" key="1">
    <source>
        <dbReference type="ARBA" id="ARBA00009437"/>
    </source>
</evidence>
<dbReference type="GO" id="GO:0003700">
    <property type="term" value="F:DNA-binding transcription factor activity"/>
    <property type="evidence" value="ECO:0007669"/>
    <property type="project" value="InterPro"/>
</dbReference>
<dbReference type="InterPro" id="IPR037424">
    <property type="entry name" value="NocR_PBP2"/>
</dbReference>
<keyword evidence="7" id="KW-1185">Reference proteome</keyword>
<dbReference type="PRINTS" id="PR00039">
    <property type="entry name" value="HTHLYSR"/>
</dbReference>
<evidence type="ECO:0000256" key="3">
    <source>
        <dbReference type="ARBA" id="ARBA00023125"/>
    </source>
</evidence>
<comment type="caution">
    <text evidence="6">The sequence shown here is derived from an EMBL/GenBank/DDBJ whole genome shotgun (WGS) entry which is preliminary data.</text>
</comment>
<keyword evidence="3" id="KW-0238">DNA-binding</keyword>
<feature type="domain" description="HTH lysR-type" evidence="5">
    <location>
        <begin position="12"/>
        <end position="69"/>
    </location>
</feature>
<gene>
    <name evidence="6" type="ORF">CBY09_15095</name>
</gene>
<evidence type="ECO:0000256" key="4">
    <source>
        <dbReference type="ARBA" id="ARBA00023163"/>
    </source>
</evidence>
<evidence type="ECO:0000313" key="7">
    <source>
        <dbReference type="Proteomes" id="UP000215441"/>
    </source>
</evidence>
<dbReference type="RefSeq" id="WP_094290398.1">
    <property type="nucleotide sequence ID" value="NZ_NOIG01000009.1"/>
</dbReference>
<evidence type="ECO:0000259" key="5">
    <source>
        <dbReference type="PROSITE" id="PS50931"/>
    </source>
</evidence>
<dbReference type="Pfam" id="PF03466">
    <property type="entry name" value="LysR_substrate"/>
    <property type="match status" value="1"/>
</dbReference>
<dbReference type="Gene3D" id="1.10.10.10">
    <property type="entry name" value="Winged helix-like DNA-binding domain superfamily/Winged helix DNA-binding domain"/>
    <property type="match status" value="1"/>
</dbReference>
<accession>A0A235ELS9</accession>
<dbReference type="PROSITE" id="PS50931">
    <property type="entry name" value="HTH_LYSR"/>
    <property type="match status" value="1"/>
</dbReference>
<dbReference type="CDD" id="cd08415">
    <property type="entry name" value="PBP2_LysR_opines_like"/>
    <property type="match status" value="1"/>
</dbReference>
<dbReference type="GO" id="GO:0009089">
    <property type="term" value="P:lysine biosynthetic process via diaminopimelate"/>
    <property type="evidence" value="ECO:0007669"/>
    <property type="project" value="TreeGrafter"/>
</dbReference>
<evidence type="ECO:0000256" key="2">
    <source>
        <dbReference type="ARBA" id="ARBA00023015"/>
    </source>
</evidence>
<dbReference type="InterPro" id="IPR036390">
    <property type="entry name" value="WH_DNA-bd_sf"/>
</dbReference>
<dbReference type="Gene3D" id="3.40.190.290">
    <property type="match status" value="1"/>
</dbReference>
<dbReference type="PANTHER" id="PTHR30427:SF1">
    <property type="entry name" value="TRANSCRIPTIONAL ACTIVATOR PROTEIN LYSR"/>
    <property type="match status" value="1"/>
</dbReference>
<name>A0A235ELS9_9BURK</name>
<dbReference type="OrthoDB" id="110033at2"/>
<dbReference type="AlphaFoldDB" id="A0A235ELS9"/>
<dbReference type="GO" id="GO:0043565">
    <property type="term" value="F:sequence-specific DNA binding"/>
    <property type="evidence" value="ECO:0007669"/>
    <property type="project" value="TreeGrafter"/>
</dbReference>
<organism evidence="6 7">
    <name type="scientific">Acidovorax kalamii</name>
    <dbReference type="NCBI Taxonomy" id="2004485"/>
    <lineage>
        <taxon>Bacteria</taxon>
        <taxon>Pseudomonadati</taxon>
        <taxon>Pseudomonadota</taxon>
        <taxon>Betaproteobacteria</taxon>
        <taxon>Burkholderiales</taxon>
        <taxon>Comamonadaceae</taxon>
        <taxon>Acidovorax</taxon>
    </lineage>
</organism>
<keyword evidence="2" id="KW-0805">Transcription regulation</keyword>
<proteinExistence type="inferred from homology"/>
<keyword evidence="4" id="KW-0804">Transcription</keyword>
<comment type="similarity">
    <text evidence="1">Belongs to the LysR transcriptional regulatory family.</text>
</comment>
<dbReference type="InterPro" id="IPR000847">
    <property type="entry name" value="LysR_HTH_N"/>
</dbReference>
<dbReference type="SUPFAM" id="SSF53850">
    <property type="entry name" value="Periplasmic binding protein-like II"/>
    <property type="match status" value="1"/>
</dbReference>
<dbReference type="EMBL" id="NOIG01000009">
    <property type="protein sequence ID" value="OYD49527.1"/>
    <property type="molecule type" value="Genomic_DNA"/>
</dbReference>